<keyword evidence="2" id="KW-1185">Reference proteome</keyword>
<evidence type="ECO:0000313" key="2">
    <source>
        <dbReference type="Proteomes" id="UP000772618"/>
    </source>
</evidence>
<dbReference type="EMBL" id="JAHESD010000089">
    <property type="protein sequence ID" value="MBT1706194.1"/>
    <property type="molecule type" value="Genomic_DNA"/>
</dbReference>
<dbReference type="Proteomes" id="UP000772618">
    <property type="component" value="Unassembled WGS sequence"/>
</dbReference>
<protein>
    <submittedName>
        <fullName evidence="1">Uncharacterized protein</fullName>
    </submittedName>
</protein>
<evidence type="ECO:0000313" key="1">
    <source>
        <dbReference type="EMBL" id="MBT1706194.1"/>
    </source>
</evidence>
<reference evidence="1 2" key="1">
    <citation type="submission" date="2021-05" db="EMBL/GenBank/DDBJ databases">
        <title>A Polyphasic approach of four new species of the genus Ohtaekwangia: Ohtaekwangia histidinii sp. nov., Ohtaekwangia cretensis sp. nov., Ohtaekwangia indiensis sp. nov., Ohtaekwangia reichenbachii sp. nov. from diverse environment.</title>
        <authorList>
            <person name="Octaviana S."/>
        </authorList>
    </citation>
    <scope>NUCLEOTIDE SEQUENCE [LARGE SCALE GENOMIC DNA]</scope>
    <source>
        <strain evidence="1 2">PWU20</strain>
    </source>
</reference>
<accession>A0ABS5VXR6</accession>
<comment type="caution">
    <text evidence="1">The sequence shown here is derived from an EMBL/GenBank/DDBJ whole genome shotgun (WGS) entry which is preliminary data.</text>
</comment>
<name>A0ABS5VXR6_9BACT</name>
<sequence>MAYVKENDLTEGLSGKFGPKFVFKQLRGKTIVARRSKAVKTQSALQNDNRLRFKKATEYAKAMMLIAEKKAYYWKKAKKQKLPNAYTAAISDYLRKPEIIESTISVHNAEVTLKARAAKRDFAIKVMKVIAVGKDGAVVEQAEITKDFGYWRYKFKDKKEMLSKIILIVQDHAGNIISKDLELDQVEVPSTMH</sequence>
<dbReference type="RefSeq" id="WP_254157285.1">
    <property type="nucleotide sequence ID" value="NZ_JAHESD010000089.1"/>
</dbReference>
<gene>
    <name evidence="1" type="ORF">KK060_23095</name>
</gene>
<organism evidence="1 2">
    <name type="scientific">Chryseosolibacter indicus</name>
    <dbReference type="NCBI Taxonomy" id="2782351"/>
    <lineage>
        <taxon>Bacteria</taxon>
        <taxon>Pseudomonadati</taxon>
        <taxon>Bacteroidota</taxon>
        <taxon>Cytophagia</taxon>
        <taxon>Cytophagales</taxon>
        <taxon>Chryseotaleaceae</taxon>
        <taxon>Chryseosolibacter</taxon>
    </lineage>
</organism>
<proteinExistence type="predicted"/>